<evidence type="ECO:0000256" key="7">
    <source>
        <dbReference type="SAM" id="MobiDB-lite"/>
    </source>
</evidence>
<keyword evidence="5" id="KW-0472">Membrane</keyword>
<dbReference type="GO" id="GO:0005737">
    <property type="term" value="C:cytoplasm"/>
    <property type="evidence" value="ECO:0007669"/>
    <property type="project" value="TreeGrafter"/>
</dbReference>
<keyword evidence="10" id="KW-1185">Reference proteome</keyword>
<name>A0AAD3HE44_9STRA</name>
<comment type="subcellular location">
    <subcellularLocation>
        <location evidence="1">Membrane</location>
        <topology evidence="1">Multi-pass membrane protein</topology>
    </subcellularLocation>
</comment>
<organism evidence="9 10">
    <name type="scientific">Chaetoceros tenuissimus</name>
    <dbReference type="NCBI Taxonomy" id="426638"/>
    <lineage>
        <taxon>Eukaryota</taxon>
        <taxon>Sar</taxon>
        <taxon>Stramenopiles</taxon>
        <taxon>Ochrophyta</taxon>
        <taxon>Bacillariophyta</taxon>
        <taxon>Coscinodiscophyceae</taxon>
        <taxon>Chaetocerotophycidae</taxon>
        <taxon>Chaetocerotales</taxon>
        <taxon>Chaetocerotaceae</taxon>
        <taxon>Chaetoceros</taxon>
    </lineage>
</organism>
<evidence type="ECO:0000313" key="9">
    <source>
        <dbReference type="EMBL" id="GFH59794.1"/>
    </source>
</evidence>
<comment type="similarity">
    <text evidence="2 6">Belongs to the peroxisomal membrane protein PXMP2/4 family.</text>
</comment>
<accession>A0AAD3HE44</accession>
<evidence type="ECO:0000256" key="1">
    <source>
        <dbReference type="ARBA" id="ARBA00004141"/>
    </source>
</evidence>
<feature type="chain" id="PRO_5041967347" description="Peroxisomal membrane protein MPV17" evidence="8">
    <location>
        <begin position="22"/>
        <end position="304"/>
    </location>
</feature>
<dbReference type="Proteomes" id="UP001054902">
    <property type="component" value="Unassembled WGS sequence"/>
</dbReference>
<evidence type="ECO:0000256" key="4">
    <source>
        <dbReference type="ARBA" id="ARBA00022989"/>
    </source>
</evidence>
<feature type="region of interest" description="Disordered" evidence="7">
    <location>
        <begin position="49"/>
        <end position="77"/>
    </location>
</feature>
<dbReference type="PANTHER" id="PTHR11266">
    <property type="entry name" value="PEROXISOMAL MEMBRANE PROTEIN 2, PXMP2 MPV17"/>
    <property type="match status" value="1"/>
</dbReference>
<keyword evidence="4" id="KW-1133">Transmembrane helix</keyword>
<evidence type="ECO:0000256" key="6">
    <source>
        <dbReference type="RuleBase" id="RU363053"/>
    </source>
</evidence>
<evidence type="ECO:0000256" key="2">
    <source>
        <dbReference type="ARBA" id="ARBA00006824"/>
    </source>
</evidence>
<comment type="caution">
    <text evidence="9">The sequence shown here is derived from an EMBL/GenBank/DDBJ whole genome shotgun (WGS) entry which is preliminary data.</text>
</comment>
<dbReference type="InterPro" id="IPR007248">
    <property type="entry name" value="Mpv17_PMP22"/>
</dbReference>
<proteinExistence type="inferred from homology"/>
<gene>
    <name evidence="9" type="ORF">CTEN210_16270</name>
</gene>
<evidence type="ECO:0000256" key="5">
    <source>
        <dbReference type="ARBA" id="ARBA00023136"/>
    </source>
</evidence>
<dbReference type="AlphaFoldDB" id="A0AAD3HE44"/>
<dbReference type="EMBL" id="BLLK01000069">
    <property type="protein sequence ID" value="GFH59794.1"/>
    <property type="molecule type" value="Genomic_DNA"/>
</dbReference>
<sequence>MKLLLKLFLLHSASNFASVQGFSPSASTAVSPIPRVLLESSVSPFDGKEEEHADLAAPSSSSTGYKKVESADNSSNANRREAAVHMLRQQTTVLKTSMVVAVLTAALKRLPHKSLVYNLQTGTIIFMIGDWAAQILTHWKLNSPWSKFELDKKRFILSTVLGCIWGGYINPLIYATVEHLIPGKSVRLVLTKMLVTCSILSTWGNYTTMMFRKFFKQLWEGISKKEEKTKTLITNSWTDSIQSCNQDFKEVLSDDLKIWPLYDLVCYSLISPAVRPITNALMASAWAMYMSIASAKAAPSPKEN</sequence>
<keyword evidence="8" id="KW-0732">Signal</keyword>
<reference evidence="9 10" key="1">
    <citation type="journal article" date="2021" name="Sci. Rep.">
        <title>The genome of the diatom Chaetoceros tenuissimus carries an ancient integrated fragment of an extant virus.</title>
        <authorList>
            <person name="Hongo Y."/>
            <person name="Kimura K."/>
            <person name="Takaki Y."/>
            <person name="Yoshida Y."/>
            <person name="Baba S."/>
            <person name="Kobayashi G."/>
            <person name="Nagasaki K."/>
            <person name="Hano T."/>
            <person name="Tomaru Y."/>
        </authorList>
    </citation>
    <scope>NUCLEOTIDE SEQUENCE [LARGE SCALE GENOMIC DNA]</scope>
    <source>
        <strain evidence="9 10">NIES-3715</strain>
    </source>
</reference>
<dbReference type="GO" id="GO:0016020">
    <property type="term" value="C:membrane"/>
    <property type="evidence" value="ECO:0007669"/>
    <property type="project" value="UniProtKB-SubCell"/>
</dbReference>
<dbReference type="Pfam" id="PF04117">
    <property type="entry name" value="Mpv17_PMP22"/>
    <property type="match status" value="1"/>
</dbReference>
<evidence type="ECO:0000256" key="3">
    <source>
        <dbReference type="ARBA" id="ARBA00022692"/>
    </source>
</evidence>
<protein>
    <recommendedName>
        <fullName evidence="11">Peroxisomal membrane protein MPV17</fullName>
    </recommendedName>
</protein>
<feature type="signal peptide" evidence="8">
    <location>
        <begin position="1"/>
        <end position="21"/>
    </location>
</feature>
<evidence type="ECO:0000313" key="10">
    <source>
        <dbReference type="Proteomes" id="UP001054902"/>
    </source>
</evidence>
<evidence type="ECO:0000256" key="8">
    <source>
        <dbReference type="SAM" id="SignalP"/>
    </source>
</evidence>
<evidence type="ECO:0008006" key="11">
    <source>
        <dbReference type="Google" id="ProtNLM"/>
    </source>
</evidence>
<keyword evidence="3" id="KW-0812">Transmembrane</keyword>